<dbReference type="Proteomes" id="UP000241890">
    <property type="component" value="Unassembled WGS sequence"/>
</dbReference>
<feature type="coiled-coil region" evidence="1">
    <location>
        <begin position="480"/>
        <end position="553"/>
    </location>
</feature>
<dbReference type="EMBL" id="BEYU01000188">
    <property type="protein sequence ID" value="GBG34341.1"/>
    <property type="molecule type" value="Genomic_DNA"/>
</dbReference>
<evidence type="ECO:0000313" key="4">
    <source>
        <dbReference type="Proteomes" id="UP000241890"/>
    </source>
</evidence>
<feature type="coiled-coil region" evidence="1">
    <location>
        <begin position="250"/>
        <end position="284"/>
    </location>
</feature>
<feature type="region of interest" description="Disordered" evidence="2">
    <location>
        <begin position="308"/>
        <end position="332"/>
    </location>
</feature>
<feature type="coiled-coil region" evidence="1">
    <location>
        <begin position="350"/>
        <end position="394"/>
    </location>
</feature>
<name>A0A2R5H0P3_9STRA</name>
<keyword evidence="1" id="KW-0175">Coiled coil</keyword>
<proteinExistence type="predicted"/>
<keyword evidence="4" id="KW-1185">Reference proteome</keyword>
<evidence type="ECO:0000256" key="1">
    <source>
        <dbReference type="SAM" id="Coils"/>
    </source>
</evidence>
<reference evidence="3 4" key="1">
    <citation type="submission" date="2017-12" db="EMBL/GenBank/DDBJ databases">
        <title>Sequencing, de novo assembly and annotation of complete genome of a new Thraustochytrid species, strain FCC1311.</title>
        <authorList>
            <person name="Sedici K."/>
            <person name="Godart F."/>
            <person name="Aiese Cigliano R."/>
            <person name="Sanseverino W."/>
            <person name="Barakat M."/>
            <person name="Ortet P."/>
            <person name="Marechal E."/>
            <person name="Cagnac O."/>
            <person name="Amato A."/>
        </authorList>
    </citation>
    <scope>NUCLEOTIDE SEQUENCE [LARGE SCALE GENOMIC DNA]</scope>
</reference>
<dbReference type="AlphaFoldDB" id="A0A2R5H0P3"/>
<feature type="compositionally biased region" description="Basic and acidic residues" evidence="2">
    <location>
        <begin position="110"/>
        <end position="121"/>
    </location>
</feature>
<dbReference type="InParanoid" id="A0A2R5H0P3"/>
<gene>
    <name evidence="3" type="ORF">FCC1311_105642</name>
</gene>
<evidence type="ECO:0000313" key="3">
    <source>
        <dbReference type="EMBL" id="GBG34341.1"/>
    </source>
</evidence>
<protein>
    <submittedName>
        <fullName evidence="3">Uncharacterized protein</fullName>
    </submittedName>
</protein>
<accession>A0A2R5H0P3</accession>
<sequence length="631" mass="71428">MEPHSPRRQLAEESKLDHLLVEEARGATQALCSKQKRRVARSWTMEANRLLASSSSEAESDADTEENSPRKTNSPRTLKGKLQRAQTELVTVRHGRRRRRELGSSSSLLHSEREHTAHRAQELRRQNQELTHAVQAQKAARERANAQTEALKHTLKQEWEEKTALMARYRADVKAIEHKLQKVRSACKDANLRVELAQEAQMRAEIERDRAREESNKRACALEATQDTVLAQTAELHDTRARLCSAKKDAAQLAETVASLEHANQALSDKLDTVRTELQDLNVQFYQQSIQAPFDAWRECSALRVQLNERSKKSSSQTMDRGLGDGNDDQKKTLAADNFEKPEIVLPQALKVLELTRKQLSRERVRLTLATIAALSARDRFERLREDMHQLEESNSYRSAECCASPCAECAATQVMLVDAVREKKRLAAQLAHEMQLREAHTQKIDKNDARRKMLVGDLERALADRDEARAALERAHAYQKRFDRDKSKLEAKIDALEIELQTQREQVAHLTQKKQDQGVVIAALEREMQLQVDTLTSQVQQMEREIARHAEIAASRLGRVDLVPPASIGNNQADEEASMAREALLRALEAKSSALEAKTSALENSLQQARAEKTALVAILTRTQEELLEE</sequence>
<feature type="region of interest" description="Disordered" evidence="2">
    <location>
        <begin position="50"/>
        <end position="121"/>
    </location>
</feature>
<organism evidence="3 4">
    <name type="scientific">Hondaea fermentalgiana</name>
    <dbReference type="NCBI Taxonomy" id="2315210"/>
    <lineage>
        <taxon>Eukaryota</taxon>
        <taxon>Sar</taxon>
        <taxon>Stramenopiles</taxon>
        <taxon>Bigyra</taxon>
        <taxon>Labyrinthulomycetes</taxon>
        <taxon>Thraustochytrida</taxon>
        <taxon>Thraustochytriidae</taxon>
        <taxon>Hondaea</taxon>
    </lineage>
</organism>
<evidence type="ECO:0000256" key="2">
    <source>
        <dbReference type="SAM" id="MobiDB-lite"/>
    </source>
</evidence>
<feature type="coiled-coil region" evidence="1">
    <location>
        <begin position="586"/>
        <end position="627"/>
    </location>
</feature>
<comment type="caution">
    <text evidence="3">The sequence shown here is derived from an EMBL/GenBank/DDBJ whole genome shotgun (WGS) entry which is preliminary data.</text>
</comment>